<sequence length="20" mass="2083">MSGPTWPSTRCAATPPPLGR</sequence>
<accession>A0A7I8LG94</accession>
<feature type="region of interest" description="Disordered" evidence="1">
    <location>
        <begin position="1"/>
        <end position="20"/>
    </location>
</feature>
<reference evidence="2" key="1">
    <citation type="submission" date="2020-02" db="EMBL/GenBank/DDBJ databases">
        <authorList>
            <person name="Scholz U."/>
            <person name="Mascher M."/>
            <person name="Fiebig A."/>
        </authorList>
    </citation>
    <scope>NUCLEOTIDE SEQUENCE</scope>
</reference>
<name>A0A7I8LG94_SPIIN</name>
<keyword evidence="3" id="KW-1185">Reference proteome</keyword>
<gene>
    <name evidence="2" type="ORF">SI8410_15019727</name>
</gene>
<proteinExistence type="predicted"/>
<organism evidence="2 3">
    <name type="scientific">Spirodela intermedia</name>
    <name type="common">Intermediate duckweed</name>
    <dbReference type="NCBI Taxonomy" id="51605"/>
    <lineage>
        <taxon>Eukaryota</taxon>
        <taxon>Viridiplantae</taxon>
        <taxon>Streptophyta</taxon>
        <taxon>Embryophyta</taxon>
        <taxon>Tracheophyta</taxon>
        <taxon>Spermatophyta</taxon>
        <taxon>Magnoliopsida</taxon>
        <taxon>Liliopsida</taxon>
        <taxon>Araceae</taxon>
        <taxon>Lemnoideae</taxon>
        <taxon>Spirodela</taxon>
    </lineage>
</organism>
<dbReference type="AlphaFoldDB" id="A0A7I8LG94"/>
<protein>
    <submittedName>
        <fullName evidence="2">Uncharacterized protein</fullName>
    </submittedName>
</protein>
<evidence type="ECO:0000313" key="2">
    <source>
        <dbReference type="EMBL" id="CAA7409049.1"/>
    </source>
</evidence>
<dbReference type="EMBL" id="LR746278">
    <property type="protein sequence ID" value="CAA7409049.1"/>
    <property type="molecule type" value="Genomic_DNA"/>
</dbReference>
<evidence type="ECO:0000256" key="1">
    <source>
        <dbReference type="SAM" id="MobiDB-lite"/>
    </source>
</evidence>
<evidence type="ECO:0000313" key="3">
    <source>
        <dbReference type="Proteomes" id="UP000663760"/>
    </source>
</evidence>
<dbReference type="Proteomes" id="UP000663760">
    <property type="component" value="Chromosome 15"/>
</dbReference>